<protein>
    <submittedName>
        <fullName evidence="2">Uncharacterized protein</fullName>
    </submittedName>
</protein>
<organism evidence="2 3">
    <name type="scientific">Triticum urartu</name>
    <name type="common">Red wild einkorn</name>
    <name type="synonym">Crithodium urartu</name>
    <dbReference type="NCBI Taxonomy" id="4572"/>
    <lineage>
        <taxon>Eukaryota</taxon>
        <taxon>Viridiplantae</taxon>
        <taxon>Streptophyta</taxon>
        <taxon>Embryophyta</taxon>
        <taxon>Tracheophyta</taxon>
        <taxon>Spermatophyta</taxon>
        <taxon>Magnoliopsida</taxon>
        <taxon>Liliopsida</taxon>
        <taxon>Poales</taxon>
        <taxon>Poaceae</taxon>
        <taxon>BOP clade</taxon>
        <taxon>Pooideae</taxon>
        <taxon>Triticodae</taxon>
        <taxon>Triticeae</taxon>
        <taxon>Triticinae</taxon>
        <taxon>Triticum</taxon>
    </lineage>
</organism>
<name>A0A8R7PFT8_TRIUA</name>
<feature type="compositionally biased region" description="Pro residues" evidence="1">
    <location>
        <begin position="13"/>
        <end position="23"/>
    </location>
</feature>
<feature type="compositionally biased region" description="Low complexity" evidence="1">
    <location>
        <begin position="1"/>
        <end position="12"/>
    </location>
</feature>
<accession>A0A8R7PFT8</accession>
<dbReference type="Gramene" id="TuG1812G0200003382.01.T01">
    <property type="protein sequence ID" value="TuG1812G0200003382.01.T01"/>
    <property type="gene ID" value="TuG1812G0200003382.01"/>
</dbReference>
<proteinExistence type="predicted"/>
<feature type="compositionally biased region" description="Polar residues" evidence="1">
    <location>
        <begin position="111"/>
        <end position="120"/>
    </location>
</feature>
<feature type="region of interest" description="Disordered" evidence="1">
    <location>
        <begin position="1"/>
        <end position="120"/>
    </location>
</feature>
<dbReference type="AlphaFoldDB" id="A0A8R7PFT8"/>
<reference evidence="2" key="2">
    <citation type="submission" date="2018-03" db="EMBL/GenBank/DDBJ databases">
        <title>The Triticum urartu genome reveals the dynamic nature of wheat genome evolution.</title>
        <authorList>
            <person name="Ling H."/>
            <person name="Ma B."/>
            <person name="Shi X."/>
            <person name="Liu H."/>
            <person name="Dong L."/>
            <person name="Sun H."/>
            <person name="Cao Y."/>
            <person name="Gao Q."/>
            <person name="Zheng S."/>
            <person name="Li Y."/>
            <person name="Yu Y."/>
            <person name="Du H."/>
            <person name="Qi M."/>
            <person name="Li Y."/>
            <person name="Yu H."/>
            <person name="Cui Y."/>
            <person name="Wang N."/>
            <person name="Chen C."/>
            <person name="Wu H."/>
            <person name="Zhao Y."/>
            <person name="Zhang J."/>
            <person name="Li Y."/>
            <person name="Zhou W."/>
            <person name="Zhang B."/>
            <person name="Hu W."/>
            <person name="Eijk M."/>
            <person name="Tang J."/>
            <person name="Witsenboer H."/>
            <person name="Zhao S."/>
            <person name="Li Z."/>
            <person name="Zhang A."/>
            <person name="Wang D."/>
            <person name="Liang C."/>
        </authorList>
    </citation>
    <scope>NUCLEOTIDE SEQUENCE [LARGE SCALE GENOMIC DNA]</scope>
    <source>
        <strain evidence="2">cv. G1812</strain>
    </source>
</reference>
<evidence type="ECO:0000256" key="1">
    <source>
        <dbReference type="SAM" id="MobiDB-lite"/>
    </source>
</evidence>
<feature type="compositionally biased region" description="Polar residues" evidence="1">
    <location>
        <begin position="89"/>
        <end position="103"/>
    </location>
</feature>
<keyword evidence="3" id="KW-1185">Reference proteome</keyword>
<evidence type="ECO:0000313" key="2">
    <source>
        <dbReference type="EnsemblPlants" id="TuG1812G0200003382.01.T01"/>
    </source>
</evidence>
<feature type="compositionally biased region" description="Low complexity" evidence="1">
    <location>
        <begin position="46"/>
        <end position="57"/>
    </location>
</feature>
<evidence type="ECO:0000313" key="3">
    <source>
        <dbReference type="Proteomes" id="UP000015106"/>
    </source>
</evidence>
<reference evidence="2" key="3">
    <citation type="submission" date="2022-06" db="UniProtKB">
        <authorList>
            <consortium name="EnsemblPlants"/>
        </authorList>
    </citation>
    <scope>IDENTIFICATION</scope>
</reference>
<dbReference type="EnsemblPlants" id="TuG1812G0200003382.01.T01">
    <property type="protein sequence ID" value="TuG1812G0200003382.01.T01"/>
    <property type="gene ID" value="TuG1812G0200003382.01"/>
</dbReference>
<sequence length="120" mass="12666">PVSAPLPRAANPAPTPTPTPSPPTLTAFHRQRHSTLRPLPAPPTPATTAPLGILPATCWNRPPGSRCEHHRHLSVDSHPSGWSPHLRSHPQTLTKNKPGSDSAPQFAGVSSAGSTLQDLQ</sequence>
<reference evidence="3" key="1">
    <citation type="journal article" date="2013" name="Nature">
        <title>Draft genome of the wheat A-genome progenitor Triticum urartu.</title>
        <authorList>
            <person name="Ling H.Q."/>
            <person name="Zhao S."/>
            <person name="Liu D."/>
            <person name="Wang J."/>
            <person name="Sun H."/>
            <person name="Zhang C."/>
            <person name="Fan H."/>
            <person name="Li D."/>
            <person name="Dong L."/>
            <person name="Tao Y."/>
            <person name="Gao C."/>
            <person name="Wu H."/>
            <person name="Li Y."/>
            <person name="Cui Y."/>
            <person name="Guo X."/>
            <person name="Zheng S."/>
            <person name="Wang B."/>
            <person name="Yu K."/>
            <person name="Liang Q."/>
            <person name="Yang W."/>
            <person name="Lou X."/>
            <person name="Chen J."/>
            <person name="Feng M."/>
            <person name="Jian J."/>
            <person name="Zhang X."/>
            <person name="Luo G."/>
            <person name="Jiang Y."/>
            <person name="Liu J."/>
            <person name="Wang Z."/>
            <person name="Sha Y."/>
            <person name="Zhang B."/>
            <person name="Wu H."/>
            <person name="Tang D."/>
            <person name="Shen Q."/>
            <person name="Xue P."/>
            <person name="Zou S."/>
            <person name="Wang X."/>
            <person name="Liu X."/>
            <person name="Wang F."/>
            <person name="Yang Y."/>
            <person name="An X."/>
            <person name="Dong Z."/>
            <person name="Zhang K."/>
            <person name="Zhang X."/>
            <person name="Luo M.C."/>
            <person name="Dvorak J."/>
            <person name="Tong Y."/>
            <person name="Wang J."/>
            <person name="Yang H."/>
            <person name="Li Z."/>
            <person name="Wang D."/>
            <person name="Zhang A."/>
            <person name="Wang J."/>
        </authorList>
    </citation>
    <scope>NUCLEOTIDE SEQUENCE</scope>
    <source>
        <strain evidence="3">cv. G1812</strain>
    </source>
</reference>
<dbReference type="Proteomes" id="UP000015106">
    <property type="component" value="Chromosome 2"/>
</dbReference>